<gene>
    <name evidence="7" type="ORF">ABIC55_000590</name>
</gene>
<dbReference type="EMBL" id="JBEPME010000001">
    <property type="protein sequence ID" value="MET3655506.1"/>
    <property type="molecule type" value="Genomic_DNA"/>
</dbReference>
<feature type="transmembrane region" description="Helical" evidence="6">
    <location>
        <begin position="247"/>
        <end position="270"/>
    </location>
</feature>
<feature type="transmembrane region" description="Helical" evidence="6">
    <location>
        <begin position="46"/>
        <end position="65"/>
    </location>
</feature>
<keyword evidence="5 6" id="KW-0472">Membrane</keyword>
<evidence type="ECO:0000313" key="7">
    <source>
        <dbReference type="EMBL" id="MET3655506.1"/>
    </source>
</evidence>
<comment type="subcellular location">
    <subcellularLocation>
        <location evidence="1">Cell membrane</location>
        <topology evidence="1">Multi-pass membrane protein</topology>
    </subcellularLocation>
</comment>
<organism evidence="7 8">
    <name type="scientific">Sporosarcina psychrophila</name>
    <name type="common">Bacillus psychrophilus</name>
    <dbReference type="NCBI Taxonomy" id="1476"/>
    <lineage>
        <taxon>Bacteria</taxon>
        <taxon>Bacillati</taxon>
        <taxon>Bacillota</taxon>
        <taxon>Bacilli</taxon>
        <taxon>Bacillales</taxon>
        <taxon>Caryophanaceae</taxon>
        <taxon>Sporosarcina</taxon>
    </lineage>
</organism>
<feature type="transmembrane region" description="Helical" evidence="6">
    <location>
        <begin position="320"/>
        <end position="342"/>
    </location>
</feature>
<evidence type="ECO:0000256" key="4">
    <source>
        <dbReference type="ARBA" id="ARBA00022989"/>
    </source>
</evidence>
<accession>A0ABV2K360</accession>
<feature type="transmembrane region" description="Helical" evidence="6">
    <location>
        <begin position="114"/>
        <end position="135"/>
    </location>
</feature>
<evidence type="ECO:0000256" key="6">
    <source>
        <dbReference type="SAM" id="Phobius"/>
    </source>
</evidence>
<dbReference type="Proteomes" id="UP001549104">
    <property type="component" value="Unassembled WGS sequence"/>
</dbReference>
<evidence type="ECO:0000313" key="8">
    <source>
        <dbReference type="Proteomes" id="UP001549104"/>
    </source>
</evidence>
<reference evidence="7 8" key="1">
    <citation type="submission" date="2024-06" db="EMBL/GenBank/DDBJ databases">
        <title>Sorghum-associated microbial communities from plants grown in Nebraska, USA.</title>
        <authorList>
            <person name="Schachtman D."/>
        </authorList>
    </citation>
    <scope>NUCLEOTIDE SEQUENCE [LARGE SCALE GENOMIC DNA]</scope>
    <source>
        <strain evidence="7 8">1288</strain>
    </source>
</reference>
<keyword evidence="2" id="KW-1003">Cell membrane</keyword>
<feature type="transmembrane region" description="Helical" evidence="6">
    <location>
        <begin position="207"/>
        <end position="227"/>
    </location>
</feature>
<feature type="transmembrane region" description="Helical" evidence="6">
    <location>
        <begin position="380"/>
        <end position="401"/>
    </location>
</feature>
<dbReference type="RefSeq" id="WP_354312097.1">
    <property type="nucleotide sequence ID" value="NZ_JBEPME010000001.1"/>
</dbReference>
<dbReference type="PANTHER" id="PTHR30250">
    <property type="entry name" value="PST FAMILY PREDICTED COLANIC ACID TRANSPORTER"/>
    <property type="match status" value="1"/>
</dbReference>
<keyword evidence="4 6" id="KW-1133">Transmembrane helix</keyword>
<evidence type="ECO:0000256" key="1">
    <source>
        <dbReference type="ARBA" id="ARBA00004651"/>
    </source>
</evidence>
<feature type="transmembrane region" description="Helical" evidence="6">
    <location>
        <begin position="291"/>
        <end position="308"/>
    </location>
</feature>
<feature type="transmembrane region" description="Helical" evidence="6">
    <location>
        <begin position="86"/>
        <end position="108"/>
    </location>
</feature>
<feature type="transmembrane region" description="Helical" evidence="6">
    <location>
        <begin position="413"/>
        <end position="431"/>
    </location>
</feature>
<dbReference type="PANTHER" id="PTHR30250:SF11">
    <property type="entry name" value="O-ANTIGEN TRANSPORTER-RELATED"/>
    <property type="match status" value="1"/>
</dbReference>
<protein>
    <submittedName>
        <fullName evidence="7">O-antigen/teichoic acid export membrane protein</fullName>
    </submittedName>
</protein>
<feature type="transmembrane region" description="Helical" evidence="6">
    <location>
        <begin position="354"/>
        <end position="374"/>
    </location>
</feature>
<keyword evidence="8" id="KW-1185">Reference proteome</keyword>
<keyword evidence="3 6" id="KW-0812">Transmembrane</keyword>
<feature type="transmembrane region" description="Helical" evidence="6">
    <location>
        <begin position="147"/>
        <end position="166"/>
    </location>
</feature>
<evidence type="ECO:0000256" key="5">
    <source>
        <dbReference type="ARBA" id="ARBA00023136"/>
    </source>
</evidence>
<feature type="transmembrane region" description="Helical" evidence="6">
    <location>
        <begin position="172"/>
        <end position="195"/>
    </location>
</feature>
<sequence length="467" mass="53239">MGKLFKNENAKAGGFYLFGNLFDKALAFLTIPIFTRLMSTSDYGLVNTYLSWVTILSVIVGLSLGSSIRSAYLDFKEELEEYISSIFFLSFLNFGITSAIIIIISYLFIEQVDLILVVLCLLQSFMIYIINSISIKYMMSMEYIKKTLILAIPNIIIGILSVVYLLNINSEYYFGRIIPFVIVATILGSYFLIKAFIKGRKFINKLYWKYALGLSIPLVFHGLSINILSTADRTMITTYHSTSETGIYSLAYSFSMIAMVVIASLESVWIPWFNKKLQNGERDVINKNVKLYIEVIVIVMIVILMVGPEVLEILAPEEYWSGKVLIGPILLASFFIFLYSISVNLEYYYKSTKIIAVNTIIAAFVNISLNFIFIPIYGAIGAAFTTVFAYVVSFGIHYYAARKLDNQLFPFEIYIKPVIIMLFFVTLSYVILDYAVYRWVIAIIGFSLYILISLKKNRFKVLLNPEM</sequence>
<feature type="transmembrane region" description="Helical" evidence="6">
    <location>
        <begin position="437"/>
        <end position="454"/>
    </location>
</feature>
<dbReference type="Pfam" id="PF01943">
    <property type="entry name" value="Polysacc_synt"/>
    <property type="match status" value="1"/>
</dbReference>
<comment type="caution">
    <text evidence="7">The sequence shown here is derived from an EMBL/GenBank/DDBJ whole genome shotgun (WGS) entry which is preliminary data.</text>
</comment>
<dbReference type="InterPro" id="IPR002797">
    <property type="entry name" value="Polysacc_synth"/>
</dbReference>
<evidence type="ECO:0000256" key="2">
    <source>
        <dbReference type="ARBA" id="ARBA00022475"/>
    </source>
</evidence>
<feature type="transmembrane region" description="Helical" evidence="6">
    <location>
        <begin position="12"/>
        <end position="34"/>
    </location>
</feature>
<name>A0ABV2K360_SPOPS</name>
<evidence type="ECO:0000256" key="3">
    <source>
        <dbReference type="ARBA" id="ARBA00022692"/>
    </source>
</evidence>
<proteinExistence type="predicted"/>
<dbReference type="InterPro" id="IPR050833">
    <property type="entry name" value="Poly_Biosynth_Transport"/>
</dbReference>